<proteinExistence type="inferred from homology"/>
<dbReference type="Gene3D" id="2.140.10.10">
    <property type="entry name" value="Quinoprotein alcohol dehydrogenase-like superfamily"/>
    <property type="match status" value="3"/>
</dbReference>
<dbReference type="InterPro" id="IPR018391">
    <property type="entry name" value="PQQ_b-propeller_rpt"/>
</dbReference>
<dbReference type="EC" id="1.1.5.2" evidence="6"/>
<keyword evidence="4" id="KW-0472">Membrane</keyword>
<dbReference type="AlphaFoldDB" id="A0A075I3S4"/>
<comment type="similarity">
    <text evidence="2">Belongs to the bacterial PQQ dehydrogenase family.</text>
</comment>
<keyword evidence="3 6" id="KW-0560">Oxidoreductase</keyword>
<dbReference type="EMBL" id="KF901169">
    <property type="protein sequence ID" value="AIF20588.1"/>
    <property type="molecule type" value="Genomic_DNA"/>
</dbReference>
<dbReference type="SMART" id="SM00564">
    <property type="entry name" value="PQQ"/>
    <property type="match status" value="5"/>
</dbReference>
<accession>A0A075I3S4</accession>
<keyword evidence="4" id="KW-1133">Transmembrane helix</keyword>
<dbReference type="PANTHER" id="PTHR32303">
    <property type="entry name" value="QUINOPROTEIN ALCOHOL DEHYDROGENASE (CYTOCHROME C)"/>
    <property type="match status" value="1"/>
</dbReference>
<evidence type="ECO:0000256" key="4">
    <source>
        <dbReference type="SAM" id="Phobius"/>
    </source>
</evidence>
<evidence type="ECO:0000256" key="3">
    <source>
        <dbReference type="ARBA" id="ARBA00023002"/>
    </source>
</evidence>
<sequence length="765" mass="83526">MDLYVLLTLNRGMTRRVYVSILVAALLIAASLFLTPMVSAQNVTPALGSTRAERNWEYINANSWGHNFNPQTQLGAENIHLAQLQWVFPIPDADSIGCSSMTFCGTGGIAPPLVVDGNVYYTTNYQTIFSINSVDGSMNWYSERSADGDDPDIIGPSVADNRGLNPPGLPVYSLAAHTHSMNYWELNGKGLLWLNSFGCTIKAIDAENGEEVFTLLQHCRNVETNSGLYNAQGSHAPVVDKGNNQIIVAVGGHMEGSYGGRAYVAAYDLGACSSFPCEIDARNDDALNWRFFYQPPNGELFPEEYAAWGQYLIDTCEVGIIEGFDACDVPEDILRWDWAGNPGTYNEKTGMPFNAGVSNIWGQIVIDEENGKLFFGTAQPGPDFNHTYTRGPRLFGSAIVGLDSASGELAWYFQSTTKDLWDMDCAWNTVLAEIDGRRTVIKQCKQGHVHAFDANTGEVLWITEIPGVRFTKYYCNAECDNRAGPTNGERGRGVLHSQALGIDGLNENNDWFFLDPRSEADMNKPWQNYPSTEYIFQSPNGSGCAENDISLDGDNIYVSCKNEPLFMEILPQESRFGSFYGGFINNKNSEAPYVADVNHSVTAINVRTGAVEWEFFVDTVAHRGGMISSGGVVYWNGFDGKLRAVATDNGELLHVFNLGSALDTQPSIGQDSNGKTLLLQSFGGRGFTSQPVAARGSVPGAIMAFGLPDEMPEGVSREVEVREVIVTETVEVETISPISYIAIGLGVILVVVSGVLFTRSRQATA</sequence>
<keyword evidence="4" id="KW-0812">Transmembrane</keyword>
<dbReference type="InterPro" id="IPR011047">
    <property type="entry name" value="Quinoprotein_ADH-like_sf"/>
</dbReference>
<organism evidence="6">
    <name type="scientific">uncultured marine thaumarchaeote KM3_90_H07</name>
    <dbReference type="NCBI Taxonomy" id="1456345"/>
    <lineage>
        <taxon>Archaea</taxon>
        <taxon>Nitrososphaerota</taxon>
        <taxon>environmental samples</taxon>
    </lineage>
</organism>
<protein>
    <submittedName>
        <fullName evidence="6">Quinoprotein glucose dehydrogenase (Gcd)</fullName>
        <ecNumber evidence="6">1.1.5.2</ecNumber>
    </submittedName>
</protein>
<dbReference type="SUPFAM" id="SSF50998">
    <property type="entry name" value="Quinoprotein alcohol dehydrogenase-like"/>
    <property type="match status" value="1"/>
</dbReference>
<evidence type="ECO:0000313" key="6">
    <source>
        <dbReference type="EMBL" id="AIF20588.1"/>
    </source>
</evidence>
<evidence type="ECO:0000256" key="2">
    <source>
        <dbReference type="ARBA" id="ARBA00008156"/>
    </source>
</evidence>
<name>A0A075I3S4_9ARCH</name>
<dbReference type="InterPro" id="IPR002372">
    <property type="entry name" value="PQQ_rpt_dom"/>
</dbReference>
<evidence type="ECO:0000259" key="5">
    <source>
        <dbReference type="Pfam" id="PF01011"/>
    </source>
</evidence>
<comment type="cofactor">
    <cofactor evidence="1">
        <name>pyrroloquinoline quinone</name>
        <dbReference type="ChEBI" id="CHEBI:58442"/>
    </cofactor>
</comment>
<gene>
    <name evidence="6" type="primary">gcd</name>
</gene>
<feature type="transmembrane region" description="Helical" evidence="4">
    <location>
        <begin position="738"/>
        <end position="757"/>
    </location>
</feature>
<feature type="domain" description="Pyrrolo-quinoline quinone repeat" evidence="5">
    <location>
        <begin position="319"/>
        <end position="462"/>
    </location>
</feature>
<evidence type="ECO:0000256" key="1">
    <source>
        <dbReference type="ARBA" id="ARBA00001931"/>
    </source>
</evidence>
<reference evidence="6" key="1">
    <citation type="journal article" date="2014" name="Genome Biol. Evol.">
        <title>Pangenome evidence for extensive interdomain horizontal transfer affecting lineage core and shell genes in uncultured planktonic thaumarchaeota and euryarchaeota.</title>
        <authorList>
            <person name="Deschamps P."/>
            <person name="Zivanovic Y."/>
            <person name="Moreira D."/>
            <person name="Rodriguez-Valera F."/>
            <person name="Lopez-Garcia P."/>
        </authorList>
    </citation>
    <scope>NUCLEOTIDE SEQUENCE</scope>
</reference>
<dbReference type="PANTHER" id="PTHR32303:SF10">
    <property type="entry name" value="OUTER MEMBRANE PROTEIN ASSEMBLY FACTOR BAMB"/>
    <property type="match status" value="1"/>
</dbReference>
<dbReference type="GO" id="GO:0008876">
    <property type="term" value="F:quinoprotein glucose dehydrogenase activity"/>
    <property type="evidence" value="ECO:0007669"/>
    <property type="project" value="UniProtKB-EC"/>
</dbReference>
<dbReference type="Pfam" id="PF01011">
    <property type="entry name" value="PQQ"/>
    <property type="match status" value="1"/>
</dbReference>